<evidence type="ECO:0000256" key="4">
    <source>
        <dbReference type="ARBA" id="ARBA00023163"/>
    </source>
</evidence>
<organism evidence="8 9">
    <name type="scientific">Jimgerdemannia flammicorona</name>
    <dbReference type="NCBI Taxonomy" id="994334"/>
    <lineage>
        <taxon>Eukaryota</taxon>
        <taxon>Fungi</taxon>
        <taxon>Fungi incertae sedis</taxon>
        <taxon>Mucoromycota</taxon>
        <taxon>Mucoromycotina</taxon>
        <taxon>Endogonomycetes</taxon>
        <taxon>Endogonales</taxon>
        <taxon>Endogonaceae</taxon>
        <taxon>Jimgerdemannia</taxon>
    </lineage>
</organism>
<accession>A0A433QWM7</accession>
<feature type="domain" description="Zn(2)-C6 fungal-type" evidence="7">
    <location>
        <begin position="39"/>
        <end position="69"/>
    </location>
</feature>
<feature type="compositionally biased region" description="Low complexity" evidence="6">
    <location>
        <begin position="160"/>
        <end position="175"/>
    </location>
</feature>
<dbReference type="InterPro" id="IPR007219">
    <property type="entry name" value="XnlR_reg_dom"/>
</dbReference>
<dbReference type="PROSITE" id="PS00463">
    <property type="entry name" value="ZN2_CY6_FUNGAL_1"/>
    <property type="match status" value="1"/>
</dbReference>
<dbReference type="AlphaFoldDB" id="A0A433QWM7"/>
<dbReference type="PROSITE" id="PS50048">
    <property type="entry name" value="ZN2_CY6_FUNGAL_2"/>
    <property type="match status" value="1"/>
</dbReference>
<evidence type="ECO:0000256" key="3">
    <source>
        <dbReference type="ARBA" id="ARBA00023015"/>
    </source>
</evidence>
<comment type="subcellular location">
    <subcellularLocation>
        <location evidence="1">Nucleus</location>
    </subcellularLocation>
</comment>
<evidence type="ECO:0000256" key="5">
    <source>
        <dbReference type="ARBA" id="ARBA00023242"/>
    </source>
</evidence>
<evidence type="ECO:0000256" key="1">
    <source>
        <dbReference type="ARBA" id="ARBA00004123"/>
    </source>
</evidence>
<name>A0A433QWM7_9FUNG</name>
<sequence length="968" mass="105576">MNGQHHIDTTIDPKTSSLPGNPESPTDPANPKRKRLTQACDICRKKKIKCDGGKPSCANCVRHHLVCTYLPSNKKRGPRQGYIEMLEKRLDKMERMLQRSQGLSLDDDDDDQDDDDSDTPDSSPRSHRSSNNTSSNTSVKRPARALDDNDDDEEHDDQRPSPSSSRSTASRLLSAQPHYPRPSDFLGMDLDDRPPPSNDTSDPFSYFGPSSSIINLGQSGLRPNTIHDNVVVPVVSPTVATISSPALSSSSRSSNASEYNVTSSAVVMGKPLMLHGPMVPLTPVDDELPPREIIDHLVDTYFDFLFNQFPIIHQATFREKVRAGKVSKVLLLSVMAVAARFSDHPAVIENPPWAAGEKYATKARVLINRIFDIPILASVQAMILLSMHEYGCARGPRAWMYSESGNESRAVNAVISHFSYFTSHFSYHTRTFLHCLFGSASGMAVRFSSSSTGRPQALDERDCDVLLPSDDTDWQLDHSVLTEMLNGTPPPTTDPSSPQAVSLRPTIGVYAYLLRMVAILGQVTHYVNRAKPKSAPPPSHPNSEFALLDQALLGWAASLPPSLSYTRENGERMIPIPAGGTFFLMHILHNTVAVLLHRPNLAIRHSEPDHAMPWFKQYLDQSVEKCLKAADAVTEILERLVGTRLVTTAPFIAYATYTVATVHVGNAFSSDQELAKKAKIKLGTHHRVLQEMKPYWAMSDKLYFMIRDLFALHGKRHLYAISANDNTNPTGATSTPPPEPSTAINADSALPSNMTYPVMGDDSGVGALWQHAKVPVPVRSDSGIVALWQMASMQYHQQMRGFSKAVFPGHGTVAALGGAGQGQGQVATEVQSQRLAYMALSSSTSSADSVPLLSPNTLLGFPDSAKTPLSTTLGTTGPYSVEMDDYFGQDISGYNFFSDSSLFDGMMFAGVPGGLPDFSTPAYGSAASAPPMSGLLSPLPLSTPELERITGMARQWQEKLEKVPSASE</sequence>
<keyword evidence="5" id="KW-0539">Nucleus</keyword>
<dbReference type="Gene3D" id="4.10.240.10">
    <property type="entry name" value="Zn(2)-C6 fungal-type DNA-binding domain"/>
    <property type="match status" value="1"/>
</dbReference>
<dbReference type="GO" id="GO:0006351">
    <property type="term" value="P:DNA-templated transcription"/>
    <property type="evidence" value="ECO:0007669"/>
    <property type="project" value="InterPro"/>
</dbReference>
<dbReference type="SUPFAM" id="SSF57701">
    <property type="entry name" value="Zn2/Cys6 DNA-binding domain"/>
    <property type="match status" value="1"/>
</dbReference>
<evidence type="ECO:0000259" key="7">
    <source>
        <dbReference type="PROSITE" id="PS50048"/>
    </source>
</evidence>
<evidence type="ECO:0000256" key="6">
    <source>
        <dbReference type="SAM" id="MobiDB-lite"/>
    </source>
</evidence>
<feature type="compositionally biased region" description="Acidic residues" evidence="6">
    <location>
        <begin position="105"/>
        <end position="119"/>
    </location>
</feature>
<dbReference type="PRINTS" id="PR00755">
    <property type="entry name" value="AFLATOXINBRP"/>
</dbReference>
<keyword evidence="4" id="KW-0804">Transcription</keyword>
<dbReference type="GO" id="GO:0005634">
    <property type="term" value="C:nucleus"/>
    <property type="evidence" value="ECO:0007669"/>
    <property type="project" value="UniProtKB-SubCell"/>
</dbReference>
<gene>
    <name evidence="8" type="ORF">BC938DRAFT_481958</name>
</gene>
<evidence type="ECO:0000313" key="8">
    <source>
        <dbReference type="EMBL" id="RUS34199.1"/>
    </source>
</evidence>
<dbReference type="CDD" id="cd12148">
    <property type="entry name" value="fungal_TF_MHR"/>
    <property type="match status" value="1"/>
</dbReference>
<feature type="compositionally biased region" description="Basic and acidic residues" evidence="6">
    <location>
        <begin position="1"/>
        <end position="11"/>
    </location>
</feature>
<dbReference type="SMART" id="SM00066">
    <property type="entry name" value="GAL4"/>
    <property type="match status" value="1"/>
</dbReference>
<keyword evidence="2" id="KW-0479">Metal-binding</keyword>
<dbReference type="PANTHER" id="PTHR47338">
    <property type="entry name" value="ZN(II)2CYS6 TRANSCRIPTION FACTOR (EUROFUNG)-RELATED"/>
    <property type="match status" value="1"/>
</dbReference>
<dbReference type="Proteomes" id="UP000274822">
    <property type="component" value="Unassembled WGS sequence"/>
</dbReference>
<dbReference type="EMBL" id="RBNJ01000670">
    <property type="protein sequence ID" value="RUS34199.1"/>
    <property type="molecule type" value="Genomic_DNA"/>
</dbReference>
<protein>
    <recommendedName>
        <fullName evidence="7">Zn(2)-C6 fungal-type domain-containing protein</fullName>
    </recommendedName>
</protein>
<evidence type="ECO:0000256" key="2">
    <source>
        <dbReference type="ARBA" id="ARBA00022723"/>
    </source>
</evidence>
<dbReference type="GO" id="GO:0003677">
    <property type="term" value="F:DNA binding"/>
    <property type="evidence" value="ECO:0007669"/>
    <property type="project" value="InterPro"/>
</dbReference>
<dbReference type="Pfam" id="PF04082">
    <property type="entry name" value="Fungal_trans"/>
    <property type="match status" value="1"/>
</dbReference>
<dbReference type="GO" id="GO:0000981">
    <property type="term" value="F:DNA-binding transcription factor activity, RNA polymerase II-specific"/>
    <property type="evidence" value="ECO:0007669"/>
    <property type="project" value="InterPro"/>
</dbReference>
<dbReference type="GO" id="GO:0008270">
    <property type="term" value="F:zinc ion binding"/>
    <property type="evidence" value="ECO:0007669"/>
    <property type="project" value="InterPro"/>
</dbReference>
<dbReference type="PANTHER" id="PTHR47338:SF5">
    <property type="entry name" value="ZN(II)2CYS6 TRANSCRIPTION FACTOR (EUROFUNG)"/>
    <property type="match status" value="1"/>
</dbReference>
<feature type="region of interest" description="Disordered" evidence="6">
    <location>
        <begin position="1"/>
        <end position="35"/>
    </location>
</feature>
<comment type="caution">
    <text evidence="8">The sequence shown here is derived from an EMBL/GenBank/DDBJ whole genome shotgun (WGS) entry which is preliminary data.</text>
</comment>
<keyword evidence="9" id="KW-1185">Reference proteome</keyword>
<feature type="compositionally biased region" description="Low complexity" evidence="6">
    <location>
        <begin position="129"/>
        <end position="138"/>
    </location>
</feature>
<reference evidence="8 9" key="1">
    <citation type="journal article" date="2018" name="New Phytol.">
        <title>Phylogenomics of Endogonaceae and evolution of mycorrhizas within Mucoromycota.</title>
        <authorList>
            <person name="Chang Y."/>
            <person name="Desiro A."/>
            <person name="Na H."/>
            <person name="Sandor L."/>
            <person name="Lipzen A."/>
            <person name="Clum A."/>
            <person name="Barry K."/>
            <person name="Grigoriev I.V."/>
            <person name="Martin F.M."/>
            <person name="Stajich J.E."/>
            <person name="Smith M.E."/>
            <person name="Bonito G."/>
            <person name="Spatafora J.W."/>
        </authorList>
    </citation>
    <scope>NUCLEOTIDE SEQUENCE [LARGE SCALE GENOMIC DNA]</scope>
    <source>
        <strain evidence="8 9">AD002</strain>
    </source>
</reference>
<proteinExistence type="predicted"/>
<dbReference type="InterPro" id="IPR036864">
    <property type="entry name" value="Zn2-C6_fun-type_DNA-bd_sf"/>
</dbReference>
<keyword evidence="3" id="KW-0805">Transcription regulation</keyword>
<dbReference type="Pfam" id="PF00172">
    <property type="entry name" value="Zn_clus"/>
    <property type="match status" value="1"/>
</dbReference>
<dbReference type="InterPro" id="IPR050815">
    <property type="entry name" value="TF_fung"/>
</dbReference>
<dbReference type="CDD" id="cd00067">
    <property type="entry name" value="GAL4"/>
    <property type="match status" value="1"/>
</dbReference>
<feature type="region of interest" description="Disordered" evidence="6">
    <location>
        <begin position="100"/>
        <end position="206"/>
    </location>
</feature>
<evidence type="ECO:0000313" key="9">
    <source>
        <dbReference type="Proteomes" id="UP000274822"/>
    </source>
</evidence>
<dbReference type="InterPro" id="IPR001138">
    <property type="entry name" value="Zn2Cys6_DnaBD"/>
</dbReference>